<feature type="domain" description="DUF7649" evidence="3">
    <location>
        <begin position="1"/>
        <end position="84"/>
    </location>
</feature>
<protein>
    <submittedName>
        <fullName evidence="4">Transporter</fullName>
    </submittedName>
</protein>
<feature type="domain" description="Cell wall-active antibiotics response LiaF-like C-terminal" evidence="2">
    <location>
        <begin position="114"/>
        <end position="229"/>
    </location>
</feature>
<reference evidence="4 5" key="1">
    <citation type="submission" date="2018-02" db="EMBL/GenBank/DDBJ databases">
        <title>Draft genome sequence of Streptococcus oricebi CCUG 70868T type strain.</title>
        <authorList>
            <person name="Mendez V."/>
            <person name="Salva-Serra F."/>
            <person name="Jaen-Luchoro D."/>
            <person name="Gonzales-Siles L."/>
            <person name="Karlsson R."/>
            <person name="Engstrom-Jakobsson H."/>
            <person name="Busquets A."/>
            <person name="Gomila M."/>
            <person name="Pineiro-Iglesias B."/>
            <person name="Bennasar-Figueras A."/>
            <person name="Seeger M."/>
            <person name="Moore E."/>
        </authorList>
    </citation>
    <scope>NUCLEOTIDE SEQUENCE [LARGE SCALE GENOMIC DNA]</scope>
    <source>
        <strain evidence="4 5">CCUG 70868</strain>
    </source>
</reference>
<proteinExistence type="predicted"/>
<comment type="caution">
    <text evidence="4">The sequence shown here is derived from an EMBL/GenBank/DDBJ whole genome shotgun (WGS) entry which is preliminary data.</text>
</comment>
<evidence type="ECO:0000259" key="2">
    <source>
        <dbReference type="Pfam" id="PF09922"/>
    </source>
</evidence>
<dbReference type="InterPro" id="IPR024425">
    <property type="entry name" value="LiaF-like_C"/>
</dbReference>
<feature type="transmembrane region" description="Helical" evidence="1">
    <location>
        <begin position="30"/>
        <end position="45"/>
    </location>
</feature>
<organism evidence="4 5">
    <name type="scientific">Streptococcus oricebi</name>
    <dbReference type="NCBI Taxonomy" id="1547447"/>
    <lineage>
        <taxon>Bacteria</taxon>
        <taxon>Bacillati</taxon>
        <taxon>Bacillota</taxon>
        <taxon>Bacilli</taxon>
        <taxon>Lactobacillales</taxon>
        <taxon>Streptococcaceae</taxon>
        <taxon>Streptococcus</taxon>
    </lineage>
</organism>
<keyword evidence="1" id="KW-1133">Transmembrane helix</keyword>
<dbReference type="Proteomes" id="UP001519296">
    <property type="component" value="Unassembled WGS sequence"/>
</dbReference>
<dbReference type="InterPro" id="IPR056066">
    <property type="entry name" value="DUF7649"/>
</dbReference>
<dbReference type="EMBL" id="PRDG01000003">
    <property type="protein sequence ID" value="MBP2623438.1"/>
    <property type="molecule type" value="Genomic_DNA"/>
</dbReference>
<dbReference type="Pfam" id="PF24661">
    <property type="entry name" value="DUF7649"/>
    <property type="match status" value="1"/>
</dbReference>
<dbReference type="InterPro" id="IPR047793">
    <property type="entry name" value="LiaF_C"/>
</dbReference>
<sequence length="232" mass="26770">MRKIQFFIFIEAILLSMALMTILANDFSRVVLLLVLFLLLFYYYRGHQRANVLLVSASILLFFIIMLNPYVIAAVLFAVVYGLIVVFPYIYRENEDSHLIFEEETVMKEERNRWLGDLHHLSAQDHCQFDDINLFRLAGRDTIHLEEVILTNHDNVVLLRKGFGDTRIIVPVDVAVSLQANSLYGQLIFLEQPARDLRNETISIKTADFQKASKSVKIVLSNLVGNIEVVRR</sequence>
<gene>
    <name evidence="4" type="ORF">C4K46_05725</name>
</gene>
<evidence type="ECO:0000259" key="3">
    <source>
        <dbReference type="Pfam" id="PF24661"/>
    </source>
</evidence>
<dbReference type="NCBIfam" id="NF040535">
    <property type="entry name" value="LiaF_C_term"/>
    <property type="match status" value="1"/>
</dbReference>
<accession>A0ABS5B3M1</accession>
<name>A0ABS5B3M1_9STRE</name>
<dbReference type="PIRSF" id="PIRSF031509">
    <property type="entry name" value="Cell_wall_LiaF/YvqF"/>
    <property type="match status" value="1"/>
</dbReference>
<keyword evidence="1" id="KW-0472">Membrane</keyword>
<evidence type="ECO:0000313" key="5">
    <source>
        <dbReference type="Proteomes" id="UP001519296"/>
    </source>
</evidence>
<dbReference type="RefSeq" id="WP_209627936.1">
    <property type="nucleotide sequence ID" value="NZ_PRDG01000003.1"/>
</dbReference>
<keyword evidence="5" id="KW-1185">Reference proteome</keyword>
<dbReference type="Pfam" id="PF09922">
    <property type="entry name" value="LiaF-like_C"/>
    <property type="match status" value="1"/>
</dbReference>
<evidence type="ECO:0000256" key="1">
    <source>
        <dbReference type="SAM" id="Phobius"/>
    </source>
</evidence>
<evidence type="ECO:0000313" key="4">
    <source>
        <dbReference type="EMBL" id="MBP2623438.1"/>
    </source>
</evidence>
<dbReference type="InterPro" id="IPR016975">
    <property type="entry name" value="Cell_wall_LiaF"/>
</dbReference>
<feature type="transmembrane region" description="Helical" evidence="1">
    <location>
        <begin position="7"/>
        <end position="24"/>
    </location>
</feature>
<keyword evidence="1" id="KW-0812">Transmembrane</keyword>